<dbReference type="RefSeq" id="WP_118581502.1">
    <property type="nucleotide sequence ID" value="NZ_DAVZTY010000039.1"/>
</dbReference>
<dbReference type="AlphaFoldDB" id="A0A401LD51"/>
<dbReference type="Proteomes" id="UP000287361">
    <property type="component" value="Unassembled WGS sequence"/>
</dbReference>
<dbReference type="GeneID" id="86194038"/>
<comment type="caution">
    <text evidence="5">The sequence shown here is derived from an EMBL/GenBank/DDBJ whole genome shotgun (WGS) entry which is preliminary data.</text>
</comment>
<proteinExistence type="inferred from homology"/>
<sequence length="162" mass="18281">MVTLKDEISSQENMEQWMSQLGHPENPISNKGVLVRLQPQFVSCDFEKRENCIAFEALPWEQNPGGTLHGGIIITCFDVAFGLTCHYYAKQHQITTVNLTTTFLKPVFLGDVVEYRVRITHLGRTLVSMMAEGHVNRKGKDVLIGTATATFMKLDKTFDHPI</sequence>
<dbReference type="GO" id="GO:0047617">
    <property type="term" value="F:fatty acyl-CoA hydrolase activity"/>
    <property type="evidence" value="ECO:0007669"/>
    <property type="project" value="InterPro"/>
</dbReference>
<keyword evidence="2 3" id="KW-0378">Hydrolase</keyword>
<evidence type="ECO:0000313" key="5">
    <source>
        <dbReference type="EMBL" id="GCB29382.1"/>
    </source>
</evidence>
<keyword evidence="6" id="KW-1185">Reference proteome</keyword>
<reference evidence="5 6" key="1">
    <citation type="submission" date="2018-10" db="EMBL/GenBank/DDBJ databases">
        <title>Draft Genome Sequence of Anaerotignum sp. KCTC 15736.</title>
        <authorList>
            <person name="Choi S.H."/>
            <person name="Kim J.S."/>
            <person name="Kang S.W."/>
            <person name="Lee J.S."/>
            <person name="Park S.H."/>
        </authorList>
    </citation>
    <scope>NUCLEOTIDE SEQUENCE [LARGE SCALE GENOMIC DNA]</scope>
    <source>
        <strain evidence="5 6">KCTC 15736</strain>
    </source>
</reference>
<dbReference type="InterPro" id="IPR006683">
    <property type="entry name" value="Thioestr_dom"/>
</dbReference>
<dbReference type="Gene3D" id="3.10.129.10">
    <property type="entry name" value="Hotdog Thioesterase"/>
    <property type="match status" value="1"/>
</dbReference>
<dbReference type="PROSITE" id="PS51770">
    <property type="entry name" value="HOTDOG_ACOT"/>
    <property type="match status" value="1"/>
</dbReference>
<evidence type="ECO:0000256" key="2">
    <source>
        <dbReference type="ARBA" id="ARBA00022801"/>
    </source>
</evidence>
<protein>
    <recommendedName>
        <fullName evidence="4">HotDog ACOT-type domain-containing protein</fullName>
    </recommendedName>
</protein>
<gene>
    <name evidence="5" type="ORF">KGMB03357_10430</name>
</gene>
<dbReference type="InterPro" id="IPR039298">
    <property type="entry name" value="ACOT13"/>
</dbReference>
<evidence type="ECO:0000256" key="3">
    <source>
        <dbReference type="PROSITE-ProRule" id="PRU01106"/>
    </source>
</evidence>
<evidence type="ECO:0000256" key="1">
    <source>
        <dbReference type="ARBA" id="ARBA00008324"/>
    </source>
</evidence>
<dbReference type="PANTHER" id="PTHR21660">
    <property type="entry name" value="THIOESTERASE SUPERFAMILY MEMBER-RELATED"/>
    <property type="match status" value="1"/>
</dbReference>
<organism evidence="5 6">
    <name type="scientific">Anaerotignum faecicola</name>
    <dbReference type="NCBI Taxonomy" id="2358141"/>
    <lineage>
        <taxon>Bacteria</taxon>
        <taxon>Bacillati</taxon>
        <taxon>Bacillota</taxon>
        <taxon>Clostridia</taxon>
        <taxon>Lachnospirales</taxon>
        <taxon>Anaerotignaceae</taxon>
        <taxon>Anaerotignum</taxon>
    </lineage>
</organism>
<dbReference type="InterPro" id="IPR033120">
    <property type="entry name" value="HOTDOG_ACOT"/>
</dbReference>
<dbReference type="InterPro" id="IPR029069">
    <property type="entry name" value="HotDog_dom_sf"/>
</dbReference>
<comment type="similarity">
    <text evidence="1">Belongs to the thioesterase PaaI family.</text>
</comment>
<feature type="domain" description="HotDog ACOT-type" evidence="4">
    <location>
        <begin position="47"/>
        <end position="157"/>
    </location>
</feature>
<evidence type="ECO:0000259" key="4">
    <source>
        <dbReference type="PROSITE" id="PS51770"/>
    </source>
</evidence>
<dbReference type="EMBL" id="BHVZ01000001">
    <property type="protein sequence ID" value="GCB29382.1"/>
    <property type="molecule type" value="Genomic_DNA"/>
</dbReference>
<dbReference type="Pfam" id="PF03061">
    <property type="entry name" value="4HBT"/>
    <property type="match status" value="1"/>
</dbReference>
<accession>A0A401LD51</accession>
<dbReference type="OrthoDB" id="328435at2"/>
<dbReference type="SUPFAM" id="SSF54637">
    <property type="entry name" value="Thioesterase/thiol ester dehydrase-isomerase"/>
    <property type="match status" value="1"/>
</dbReference>
<name>A0A401LD51_9FIRM</name>
<evidence type="ECO:0000313" key="6">
    <source>
        <dbReference type="Proteomes" id="UP000287361"/>
    </source>
</evidence>
<dbReference type="PANTHER" id="PTHR21660:SF1">
    <property type="entry name" value="ACYL-COENZYME A THIOESTERASE 13"/>
    <property type="match status" value="1"/>
</dbReference>
<dbReference type="CDD" id="cd03443">
    <property type="entry name" value="PaaI_thioesterase"/>
    <property type="match status" value="1"/>
</dbReference>